<keyword evidence="7" id="KW-1185">Reference proteome</keyword>
<dbReference type="InterPro" id="IPR018247">
    <property type="entry name" value="EF_Hand_1_Ca_BS"/>
</dbReference>
<dbReference type="GO" id="GO:0008381">
    <property type="term" value="F:mechanosensitive monoatomic ion channel activity"/>
    <property type="evidence" value="ECO:0007669"/>
    <property type="project" value="TreeGrafter"/>
</dbReference>
<dbReference type="GO" id="GO:0006820">
    <property type="term" value="P:monoatomic anion transport"/>
    <property type="evidence" value="ECO:0007669"/>
    <property type="project" value="TreeGrafter"/>
</dbReference>
<sequence>MAGAPYRGQPTFKFGAVPAAGGGRGSPFEEKIKSHALASYVSEPPSSLIAMARMAEDEAAREQALLDSVGSAGSGPHSALRARAASDHGQERPRALHANVKGGIRSTLVWFQARDANRYQERVLEHPLAGDLAVASAAEAAAVGKRSWRTSAAPSPRHSPLKARGEDLDCSGSDGSSSTGSEEEDPLENDLDWTTRSEKVPWYKRRNFWRYGVPCMISVGLIVAGTLYVCVGTTDVWGNVQVWRLLYFLAGLPFIWYFGDLVTWAAVWGVEKSLFTWKNALYFAYAVRYPLANVLRAALGLAWWAAMMKIGVGEQARGLNDVFSIILKLWACVTLFMTANLLKTLIAKLLSSKFVRDSHTRKMHDSLKKEYLLHMLLQPRQSYIRAAKEFEVEGPDSWDAEGGEAGIAGSKKRRNMSFWQRGLEAVGDMRSKLAAPSQKGEPGTPTMEPSSSTVSHDPENPKTPRSGAAARAGPEPTPRPSRWTGLFRRTARPRPPLPVSASAASGSVRAGSRPTKGVTADSEPSTPRMGAPRRAPRTPWRAPRARPARPRCPRRPRCACCRGSVAGRASAATSQGRTPRRGSGTPRTAAGTPRAPASAGTHASPARRPLQRESDLDRVSRLLGEDRPPLERVSRRAAAERNTAAAARAAVTYAKPLVQGEGGRPGGSASSASFQPQQAMRLAQMERYIRKNALQVTFRDTLSRAERREVVTTEQEAKKLAFYLFWNVKADYARSTLNAEDLGAFLGPADAQQAFELLDADGDGSITAQDVCQAILDVFRERQNLAASLIDTKSVVASLENMIAVVLHIVMAFLYLVIFGVNVLNFYLTFSSMILAFSFVFSNSLKLNYENAVFLFVVHPYDVGDHLLIDNETCRVG</sequence>
<feature type="region of interest" description="Disordered" evidence="3">
    <location>
        <begin position="1"/>
        <end position="25"/>
    </location>
</feature>
<reference evidence="6" key="1">
    <citation type="submission" date="2021-01" db="EMBL/GenBank/DDBJ databases">
        <authorList>
            <person name="Eckstrom K.M.E."/>
        </authorList>
    </citation>
    <scope>NUCLEOTIDE SEQUENCE</scope>
    <source>
        <strain evidence="6">UVCC 0001</strain>
    </source>
</reference>
<feature type="compositionally biased region" description="Low complexity" evidence="3">
    <location>
        <begin position="573"/>
        <end position="601"/>
    </location>
</feature>
<comment type="similarity">
    <text evidence="2">Belongs to the MscS (TC 1.A.23) family.</text>
</comment>
<comment type="subcellular location">
    <subcellularLocation>
        <location evidence="1">Membrane</location>
        <topology evidence="1">Multi-pass membrane protein</topology>
    </subcellularLocation>
</comment>
<dbReference type="PROSITE" id="PS00018">
    <property type="entry name" value="EF_HAND_1"/>
    <property type="match status" value="1"/>
</dbReference>
<gene>
    <name evidence="6" type="ORF">QBZ16_004293</name>
</gene>
<evidence type="ECO:0000313" key="7">
    <source>
        <dbReference type="Proteomes" id="UP001255856"/>
    </source>
</evidence>
<evidence type="ECO:0000256" key="3">
    <source>
        <dbReference type="SAM" id="MobiDB-lite"/>
    </source>
</evidence>
<dbReference type="PROSITE" id="PS50222">
    <property type="entry name" value="EF_HAND_2"/>
    <property type="match status" value="1"/>
</dbReference>
<feature type="transmembrane region" description="Helical" evidence="4">
    <location>
        <begin position="282"/>
        <end position="305"/>
    </location>
</feature>
<feature type="compositionally biased region" description="Low complexity" evidence="3">
    <location>
        <begin position="499"/>
        <end position="514"/>
    </location>
</feature>
<evidence type="ECO:0000256" key="4">
    <source>
        <dbReference type="SAM" id="Phobius"/>
    </source>
</evidence>
<evidence type="ECO:0000313" key="6">
    <source>
        <dbReference type="EMBL" id="KAK2077448.1"/>
    </source>
</evidence>
<dbReference type="GO" id="GO:0005509">
    <property type="term" value="F:calcium ion binding"/>
    <property type="evidence" value="ECO:0007669"/>
    <property type="project" value="InterPro"/>
</dbReference>
<protein>
    <recommendedName>
        <fullName evidence="5">EF-hand domain-containing protein</fullName>
    </recommendedName>
</protein>
<feature type="region of interest" description="Disordered" evidence="3">
    <location>
        <begin position="430"/>
        <end position="638"/>
    </location>
</feature>
<keyword evidence="4" id="KW-0472">Membrane</keyword>
<feature type="compositionally biased region" description="Basic and acidic residues" evidence="3">
    <location>
        <begin position="610"/>
        <end position="638"/>
    </location>
</feature>
<dbReference type="Proteomes" id="UP001255856">
    <property type="component" value="Unassembled WGS sequence"/>
</dbReference>
<evidence type="ECO:0000259" key="5">
    <source>
        <dbReference type="PROSITE" id="PS50222"/>
    </source>
</evidence>
<feature type="compositionally biased region" description="Acidic residues" evidence="3">
    <location>
        <begin position="181"/>
        <end position="190"/>
    </location>
</feature>
<feature type="compositionally biased region" description="Basic residues" evidence="3">
    <location>
        <begin position="543"/>
        <end position="557"/>
    </location>
</feature>
<dbReference type="EMBL" id="JASFZW010000006">
    <property type="protein sequence ID" value="KAK2077448.1"/>
    <property type="molecule type" value="Genomic_DNA"/>
</dbReference>
<feature type="domain" description="EF-hand" evidence="5">
    <location>
        <begin position="746"/>
        <end position="781"/>
    </location>
</feature>
<dbReference type="AlphaFoldDB" id="A0AAD9ML35"/>
<name>A0AAD9ML35_PROWI</name>
<proteinExistence type="inferred from homology"/>
<accession>A0AAD9ML35</accession>
<feature type="region of interest" description="Disordered" evidence="3">
    <location>
        <begin position="145"/>
        <end position="190"/>
    </location>
</feature>
<feature type="transmembrane region" description="Helical" evidence="4">
    <location>
        <begin position="211"/>
        <end position="234"/>
    </location>
</feature>
<dbReference type="InterPro" id="IPR002048">
    <property type="entry name" value="EF_hand_dom"/>
</dbReference>
<feature type="transmembrane region" description="Helical" evidence="4">
    <location>
        <begin position="246"/>
        <end position="270"/>
    </location>
</feature>
<dbReference type="GO" id="GO:0005886">
    <property type="term" value="C:plasma membrane"/>
    <property type="evidence" value="ECO:0007669"/>
    <property type="project" value="TreeGrafter"/>
</dbReference>
<dbReference type="PANTHER" id="PTHR31618">
    <property type="entry name" value="MECHANOSENSITIVE ION CHANNEL PROTEIN 5"/>
    <property type="match status" value="1"/>
</dbReference>
<evidence type="ECO:0000256" key="1">
    <source>
        <dbReference type="ARBA" id="ARBA00004141"/>
    </source>
</evidence>
<comment type="caution">
    <text evidence="6">The sequence shown here is derived from an EMBL/GenBank/DDBJ whole genome shotgun (WGS) entry which is preliminary data.</text>
</comment>
<feature type="compositionally biased region" description="Low complexity" evidence="3">
    <location>
        <begin position="170"/>
        <end position="180"/>
    </location>
</feature>
<organism evidence="6 7">
    <name type="scientific">Prototheca wickerhamii</name>
    <dbReference type="NCBI Taxonomy" id="3111"/>
    <lineage>
        <taxon>Eukaryota</taxon>
        <taxon>Viridiplantae</taxon>
        <taxon>Chlorophyta</taxon>
        <taxon>core chlorophytes</taxon>
        <taxon>Trebouxiophyceae</taxon>
        <taxon>Chlorellales</taxon>
        <taxon>Chlorellaceae</taxon>
        <taxon>Prototheca</taxon>
    </lineage>
</organism>
<feature type="transmembrane region" description="Helical" evidence="4">
    <location>
        <begin position="325"/>
        <end position="346"/>
    </location>
</feature>
<dbReference type="InterPro" id="IPR016688">
    <property type="entry name" value="MscS-like_plants/fungi"/>
</dbReference>
<keyword evidence="4" id="KW-0812">Transmembrane</keyword>
<feature type="region of interest" description="Disordered" evidence="3">
    <location>
        <begin position="657"/>
        <end position="677"/>
    </location>
</feature>
<keyword evidence="4" id="KW-1133">Transmembrane helix</keyword>
<feature type="transmembrane region" description="Helical" evidence="4">
    <location>
        <begin position="799"/>
        <end position="818"/>
    </location>
</feature>
<dbReference type="PANTHER" id="PTHR31618:SF1">
    <property type="entry name" value="EF-HAND DOMAIN-CONTAINING PROTEIN"/>
    <property type="match status" value="1"/>
</dbReference>
<evidence type="ECO:0000256" key="2">
    <source>
        <dbReference type="ARBA" id="ARBA00008017"/>
    </source>
</evidence>